<dbReference type="PANTHER" id="PTHR36884">
    <property type="entry name" value="FIP1[III]-LIKE PROTEIN"/>
    <property type="match status" value="1"/>
</dbReference>
<evidence type="ECO:0000256" key="5">
    <source>
        <dbReference type="SAM" id="MobiDB-lite"/>
    </source>
</evidence>
<evidence type="ECO:0000313" key="8">
    <source>
        <dbReference type="Proteomes" id="UP001150538"/>
    </source>
</evidence>
<keyword evidence="3" id="KW-0507">mRNA processing</keyword>
<gene>
    <name evidence="7" type="primary">FIP1L1</name>
    <name evidence="7" type="ORF">H4219_000849</name>
</gene>
<dbReference type="InterPro" id="IPR044976">
    <property type="entry name" value="FIPS5/FIPS3-like"/>
</dbReference>
<feature type="compositionally biased region" description="Basic and acidic residues" evidence="5">
    <location>
        <begin position="13"/>
        <end position="56"/>
    </location>
</feature>
<feature type="region of interest" description="Disordered" evidence="5">
    <location>
        <begin position="1"/>
        <end position="121"/>
    </location>
</feature>
<accession>A0A9W8A2S8</accession>
<dbReference type="OrthoDB" id="1917198at2759"/>
<dbReference type="PANTHER" id="PTHR36884:SF4">
    <property type="entry name" value="FIP1[III]-LIKE PROTEIN"/>
    <property type="match status" value="1"/>
</dbReference>
<feature type="compositionally biased region" description="Basic and acidic residues" evidence="5">
    <location>
        <begin position="99"/>
        <end position="117"/>
    </location>
</feature>
<name>A0A9W8A2S8_9FUNG</name>
<keyword evidence="4" id="KW-0539">Nucleus</keyword>
<protein>
    <submittedName>
        <fullName evidence="7">Pre-mRNA 3-end-processing factor fip1l1</fullName>
    </submittedName>
</protein>
<proteinExistence type="inferred from homology"/>
<comment type="caution">
    <text evidence="7">The sequence shown here is derived from an EMBL/GenBank/DDBJ whole genome shotgun (WGS) entry which is preliminary data.</text>
</comment>
<dbReference type="Proteomes" id="UP001150538">
    <property type="component" value="Unassembled WGS sequence"/>
</dbReference>
<organism evidence="7 8">
    <name type="scientific">Mycoemilia scoparia</name>
    <dbReference type="NCBI Taxonomy" id="417184"/>
    <lineage>
        <taxon>Eukaryota</taxon>
        <taxon>Fungi</taxon>
        <taxon>Fungi incertae sedis</taxon>
        <taxon>Zoopagomycota</taxon>
        <taxon>Kickxellomycotina</taxon>
        <taxon>Kickxellomycetes</taxon>
        <taxon>Kickxellales</taxon>
        <taxon>Kickxellaceae</taxon>
        <taxon>Mycoemilia</taxon>
    </lineage>
</organism>
<feature type="domain" description="Pre-mRNA polyadenylation factor Fip1" evidence="6">
    <location>
        <begin position="154"/>
        <end position="196"/>
    </location>
</feature>
<dbReference type="AlphaFoldDB" id="A0A9W8A2S8"/>
<dbReference type="Pfam" id="PF05182">
    <property type="entry name" value="Fip1"/>
    <property type="match status" value="1"/>
</dbReference>
<keyword evidence="8" id="KW-1185">Reference proteome</keyword>
<evidence type="ECO:0000256" key="1">
    <source>
        <dbReference type="ARBA" id="ARBA00004123"/>
    </source>
</evidence>
<evidence type="ECO:0000259" key="6">
    <source>
        <dbReference type="Pfam" id="PF05182"/>
    </source>
</evidence>
<comment type="similarity">
    <text evidence="2">Belongs to the FIP1 family.</text>
</comment>
<comment type="subcellular location">
    <subcellularLocation>
        <location evidence="1">Nucleus</location>
    </subcellularLocation>
</comment>
<evidence type="ECO:0000256" key="2">
    <source>
        <dbReference type="ARBA" id="ARBA00007459"/>
    </source>
</evidence>
<reference evidence="7" key="1">
    <citation type="submission" date="2022-07" db="EMBL/GenBank/DDBJ databases">
        <title>Phylogenomic reconstructions and comparative analyses of Kickxellomycotina fungi.</title>
        <authorList>
            <person name="Reynolds N.K."/>
            <person name="Stajich J.E."/>
            <person name="Barry K."/>
            <person name="Grigoriev I.V."/>
            <person name="Crous P."/>
            <person name="Smith M.E."/>
        </authorList>
    </citation>
    <scope>NUCLEOTIDE SEQUENCE</scope>
    <source>
        <strain evidence="7">NBRC 100468</strain>
    </source>
</reference>
<feature type="compositionally biased region" description="Low complexity" evidence="5">
    <location>
        <begin position="289"/>
        <end position="302"/>
    </location>
</feature>
<evidence type="ECO:0000256" key="4">
    <source>
        <dbReference type="ARBA" id="ARBA00023242"/>
    </source>
</evidence>
<dbReference type="GO" id="GO:0005634">
    <property type="term" value="C:nucleus"/>
    <property type="evidence" value="ECO:0007669"/>
    <property type="project" value="UniProtKB-SubCell"/>
</dbReference>
<dbReference type="EMBL" id="JANBPU010000006">
    <property type="protein sequence ID" value="KAJ1921250.1"/>
    <property type="molecule type" value="Genomic_DNA"/>
</dbReference>
<feature type="region of interest" description="Disordered" evidence="5">
    <location>
        <begin position="288"/>
        <end position="313"/>
    </location>
</feature>
<dbReference type="GO" id="GO:0006397">
    <property type="term" value="P:mRNA processing"/>
    <property type="evidence" value="ECO:0007669"/>
    <property type="project" value="UniProtKB-KW"/>
</dbReference>
<sequence length="313" mass="34722">MEDDDAFLYGDNNEEKTQQTLEQENKEVHEITNVGSDKESNKSKDQAETSLYKDENPATVSDDNKSANASDDDDKESANESGSEYDDDSDDSLEVIISTKKEEEEKKEAEKEEKETDGATLLNSVQESLATLKGGQGKLDMLTVPLIKDIDMYEFDIDTLEDKAWRKPGADITDYFNFGFTEQTWKVYCLKQKRLRSELTTRTMVNATGGDDKMDISAEVRALSSGMGSMLGGSMPNLPGMPNLPNLAMLGASMNPEMMMRSQMMMGPGVPPNIPPFFPNAIQRPPMPNMMGGPQGQQNDPNRNLPKTSMNIQ</sequence>
<evidence type="ECO:0000313" key="7">
    <source>
        <dbReference type="EMBL" id="KAJ1921250.1"/>
    </source>
</evidence>
<dbReference type="InterPro" id="IPR007854">
    <property type="entry name" value="Fip1_dom"/>
</dbReference>
<feature type="compositionally biased region" description="Acidic residues" evidence="5">
    <location>
        <begin position="83"/>
        <end position="93"/>
    </location>
</feature>
<evidence type="ECO:0000256" key="3">
    <source>
        <dbReference type="ARBA" id="ARBA00022664"/>
    </source>
</evidence>